<feature type="signal peptide" evidence="5">
    <location>
        <begin position="1"/>
        <end position="22"/>
    </location>
</feature>
<keyword evidence="2" id="KW-0479">Metal-binding</keyword>
<keyword evidence="8" id="KW-1185">Reference proteome</keyword>
<evidence type="ECO:0000313" key="8">
    <source>
        <dbReference type="Proteomes" id="UP000319732"/>
    </source>
</evidence>
<dbReference type="InterPro" id="IPR000917">
    <property type="entry name" value="Sulfatase_N"/>
</dbReference>
<dbReference type="InterPro" id="IPR024607">
    <property type="entry name" value="Sulfatase_CS"/>
</dbReference>
<dbReference type="GO" id="GO:0016740">
    <property type="term" value="F:transferase activity"/>
    <property type="evidence" value="ECO:0007669"/>
    <property type="project" value="UniProtKB-KW"/>
</dbReference>
<dbReference type="PROSITE" id="PS00523">
    <property type="entry name" value="SULFATASE_1"/>
    <property type="match status" value="1"/>
</dbReference>
<keyword evidence="5" id="KW-0732">Signal</keyword>
<keyword evidence="4" id="KW-0106">Calcium</keyword>
<protein>
    <submittedName>
        <fullName evidence="7">Sulfatase-like hydrolase/transferase</fullName>
    </submittedName>
</protein>
<proteinExistence type="inferred from homology"/>
<comment type="similarity">
    <text evidence="1">Belongs to the sulfatase family.</text>
</comment>
<feature type="domain" description="Sulfatase N-terminal" evidence="6">
    <location>
        <begin position="27"/>
        <end position="424"/>
    </location>
</feature>
<dbReference type="GO" id="GO:0046872">
    <property type="term" value="F:metal ion binding"/>
    <property type="evidence" value="ECO:0007669"/>
    <property type="project" value="UniProtKB-KW"/>
</dbReference>
<dbReference type="PROSITE" id="PS00149">
    <property type="entry name" value="SULFATASE_2"/>
    <property type="match status" value="1"/>
</dbReference>
<dbReference type="OrthoDB" id="974590at2"/>
<keyword evidence="3 7" id="KW-0378">Hydrolase</keyword>
<dbReference type="Proteomes" id="UP000319732">
    <property type="component" value="Unassembled WGS sequence"/>
</dbReference>
<evidence type="ECO:0000256" key="4">
    <source>
        <dbReference type="ARBA" id="ARBA00022837"/>
    </source>
</evidence>
<dbReference type="InterPro" id="IPR050738">
    <property type="entry name" value="Sulfatase"/>
</dbReference>
<evidence type="ECO:0000259" key="6">
    <source>
        <dbReference type="Pfam" id="PF00884"/>
    </source>
</evidence>
<dbReference type="RefSeq" id="WP_142902398.1">
    <property type="nucleotide sequence ID" value="NZ_ML660087.1"/>
</dbReference>
<accession>A0A545U9T8</accession>
<feature type="chain" id="PRO_5022237881" evidence="5">
    <location>
        <begin position="23"/>
        <end position="547"/>
    </location>
</feature>
<reference evidence="7 8" key="1">
    <citation type="submission" date="2019-06" db="EMBL/GenBank/DDBJ databases">
        <title>Whole genome sequence for Cellvibrionaceae sp. R142.</title>
        <authorList>
            <person name="Wang G."/>
        </authorList>
    </citation>
    <scope>NUCLEOTIDE SEQUENCE [LARGE SCALE GENOMIC DNA]</scope>
    <source>
        <strain evidence="7 8">R142</strain>
    </source>
</reference>
<dbReference type="PANTHER" id="PTHR42693">
    <property type="entry name" value="ARYLSULFATASE FAMILY MEMBER"/>
    <property type="match status" value="1"/>
</dbReference>
<dbReference type="GO" id="GO:0004065">
    <property type="term" value="F:arylsulfatase activity"/>
    <property type="evidence" value="ECO:0007669"/>
    <property type="project" value="TreeGrafter"/>
</dbReference>
<gene>
    <name evidence="7" type="ORF">FKG94_01465</name>
</gene>
<dbReference type="Gene3D" id="3.40.720.10">
    <property type="entry name" value="Alkaline Phosphatase, subunit A"/>
    <property type="match status" value="1"/>
</dbReference>
<organism evidence="7 8">
    <name type="scientific">Exilibacterium tricleocarpae</name>
    <dbReference type="NCBI Taxonomy" id="2591008"/>
    <lineage>
        <taxon>Bacteria</taxon>
        <taxon>Pseudomonadati</taxon>
        <taxon>Pseudomonadota</taxon>
        <taxon>Gammaproteobacteria</taxon>
        <taxon>Cellvibrionales</taxon>
        <taxon>Cellvibrionaceae</taxon>
        <taxon>Exilibacterium</taxon>
    </lineage>
</organism>
<dbReference type="SUPFAM" id="SSF53649">
    <property type="entry name" value="Alkaline phosphatase-like"/>
    <property type="match status" value="1"/>
</dbReference>
<evidence type="ECO:0000256" key="2">
    <source>
        <dbReference type="ARBA" id="ARBA00022723"/>
    </source>
</evidence>
<evidence type="ECO:0000256" key="3">
    <source>
        <dbReference type="ARBA" id="ARBA00022801"/>
    </source>
</evidence>
<evidence type="ECO:0000313" key="7">
    <source>
        <dbReference type="EMBL" id="TQV86245.1"/>
    </source>
</evidence>
<name>A0A545U9T8_9GAMM</name>
<dbReference type="PANTHER" id="PTHR42693:SF53">
    <property type="entry name" value="ENDO-4-O-SULFATASE"/>
    <property type="match status" value="1"/>
</dbReference>
<dbReference type="EMBL" id="VHSG01000002">
    <property type="protein sequence ID" value="TQV86245.1"/>
    <property type="molecule type" value="Genomic_DNA"/>
</dbReference>
<comment type="caution">
    <text evidence="7">The sequence shown here is derived from an EMBL/GenBank/DDBJ whole genome shotgun (WGS) entry which is preliminary data.</text>
</comment>
<sequence>MSRTAQGLLALVTLGLALSAAADRPLPNVVFILADDVGYGDIGVYGGKVPTPNIDRLARQGMRFTDAHSPAALCAPSRFSLLTGSYPYRNGRAGGSWDINNSSGFSVNGDKTRAGRHITVGEVMQQAGYRTAFIGKMHLGGDVYDKRGRLIRDKAKLNTMDFSRGVGDTINQHGFDYSLGLQSGIQHEPYAYFENGRYVPVDPAKPADNSSTRLLHNGFYRVGTNGLSEIVEAKKIPARGDVDYDSSQAGIILSDGAVRFIDRHLAANRTRREQRPFLLYYASQAIHVPHTPPFDFDGDASTVDQPVLGVTGAMTSDVLYELDLQVGKIIAKLEAEGVADNTLIFFTSDNGALWPDVAKYGIAAHDNNGPLRGYKASIHEGGHRVPFIVKWGDGTESGSVIKPDTVSEQLIVGLDWVATLYELTRQNMQEDQAMDSTSLLPVLLGRQPPGKALREFVLYQAGAASVGAIREGDLVLVVDQHKQATELYDLSTDLAQQHNLVGESRWRDTVSRLRDKFLTYHDRDNTTFDEPRTTRAYRAAGHLPHLP</sequence>
<evidence type="ECO:0000256" key="1">
    <source>
        <dbReference type="ARBA" id="ARBA00008779"/>
    </source>
</evidence>
<keyword evidence="7" id="KW-0808">Transferase</keyword>
<dbReference type="Gene3D" id="3.30.1120.10">
    <property type="match status" value="1"/>
</dbReference>
<dbReference type="AlphaFoldDB" id="A0A545U9T8"/>
<evidence type="ECO:0000256" key="5">
    <source>
        <dbReference type="SAM" id="SignalP"/>
    </source>
</evidence>
<dbReference type="InterPro" id="IPR017850">
    <property type="entry name" value="Alkaline_phosphatase_core_sf"/>
</dbReference>
<dbReference type="Pfam" id="PF00884">
    <property type="entry name" value="Sulfatase"/>
    <property type="match status" value="1"/>
</dbReference>